<dbReference type="Proteomes" id="UP001370490">
    <property type="component" value="Unassembled WGS sequence"/>
</dbReference>
<proteinExistence type="predicted"/>
<organism evidence="1 2">
    <name type="scientific">Dillenia turbinata</name>
    <dbReference type="NCBI Taxonomy" id="194707"/>
    <lineage>
        <taxon>Eukaryota</taxon>
        <taxon>Viridiplantae</taxon>
        <taxon>Streptophyta</taxon>
        <taxon>Embryophyta</taxon>
        <taxon>Tracheophyta</taxon>
        <taxon>Spermatophyta</taxon>
        <taxon>Magnoliopsida</taxon>
        <taxon>eudicotyledons</taxon>
        <taxon>Gunneridae</taxon>
        <taxon>Pentapetalae</taxon>
        <taxon>Dilleniales</taxon>
        <taxon>Dilleniaceae</taxon>
        <taxon>Dillenia</taxon>
    </lineage>
</organism>
<sequence length="99" mass="11290">MRVLPVDTNEVWAVELDIEYAGGFLLNVETRLEVREVDFQESISNTNSREVTSDILDDIEYIGKQLKLPEATVDSDEQREEGDPQNAKFPFLGLERFGV</sequence>
<protein>
    <submittedName>
        <fullName evidence="1">Uncharacterized protein</fullName>
    </submittedName>
</protein>
<evidence type="ECO:0000313" key="2">
    <source>
        <dbReference type="Proteomes" id="UP001370490"/>
    </source>
</evidence>
<comment type="caution">
    <text evidence="1">The sequence shown here is derived from an EMBL/GenBank/DDBJ whole genome shotgun (WGS) entry which is preliminary data.</text>
</comment>
<dbReference type="AlphaFoldDB" id="A0AAN8V885"/>
<name>A0AAN8V885_9MAGN</name>
<accession>A0AAN8V885</accession>
<evidence type="ECO:0000313" key="1">
    <source>
        <dbReference type="EMBL" id="KAK6925391.1"/>
    </source>
</evidence>
<dbReference type="EMBL" id="JBAMMX010000016">
    <property type="protein sequence ID" value="KAK6925391.1"/>
    <property type="molecule type" value="Genomic_DNA"/>
</dbReference>
<gene>
    <name evidence="1" type="ORF">RJ641_009717</name>
</gene>
<keyword evidence="2" id="KW-1185">Reference proteome</keyword>
<reference evidence="1 2" key="1">
    <citation type="submission" date="2023-12" db="EMBL/GenBank/DDBJ databases">
        <title>A high-quality genome assembly for Dillenia turbinata (Dilleniales).</title>
        <authorList>
            <person name="Chanderbali A."/>
        </authorList>
    </citation>
    <scope>NUCLEOTIDE SEQUENCE [LARGE SCALE GENOMIC DNA]</scope>
    <source>
        <strain evidence="1">LSX21</strain>
        <tissue evidence="1">Leaf</tissue>
    </source>
</reference>